<dbReference type="Proteomes" id="UP000054560">
    <property type="component" value="Unassembled WGS sequence"/>
</dbReference>
<keyword evidence="3" id="KW-1185">Reference proteome</keyword>
<proteinExistence type="predicted"/>
<feature type="compositionally biased region" description="Low complexity" evidence="1">
    <location>
        <begin position="1"/>
        <end position="13"/>
    </location>
</feature>
<feature type="non-terminal residue" evidence="2">
    <location>
        <position position="1"/>
    </location>
</feature>
<protein>
    <submittedName>
        <fullName evidence="2">Uncharacterized protein</fullName>
    </submittedName>
</protein>
<organism evidence="2 3">
    <name type="scientific">Sphaeroforma arctica JP610</name>
    <dbReference type="NCBI Taxonomy" id="667725"/>
    <lineage>
        <taxon>Eukaryota</taxon>
        <taxon>Ichthyosporea</taxon>
        <taxon>Ichthyophonida</taxon>
        <taxon>Sphaeroforma</taxon>
    </lineage>
</organism>
<evidence type="ECO:0000256" key="1">
    <source>
        <dbReference type="SAM" id="MobiDB-lite"/>
    </source>
</evidence>
<dbReference type="EMBL" id="KQ248043">
    <property type="protein sequence ID" value="KNC71833.1"/>
    <property type="molecule type" value="Genomic_DNA"/>
</dbReference>
<evidence type="ECO:0000313" key="3">
    <source>
        <dbReference type="Proteomes" id="UP000054560"/>
    </source>
</evidence>
<feature type="non-terminal residue" evidence="2">
    <location>
        <position position="59"/>
    </location>
</feature>
<sequence>MDGSSSSSSSDSDSNCDEELEDSSAFYHRYHRDYTSTMNTIATYPDKIVVKIPMGTRVS</sequence>
<dbReference type="RefSeq" id="XP_014145735.1">
    <property type="nucleotide sequence ID" value="XM_014290260.1"/>
</dbReference>
<feature type="region of interest" description="Disordered" evidence="1">
    <location>
        <begin position="1"/>
        <end position="20"/>
    </location>
</feature>
<dbReference type="GeneID" id="25916128"/>
<reference evidence="2 3" key="1">
    <citation type="submission" date="2011-02" db="EMBL/GenBank/DDBJ databases">
        <title>The Genome Sequence of Sphaeroforma arctica JP610.</title>
        <authorList>
            <consortium name="The Broad Institute Genome Sequencing Platform"/>
            <person name="Russ C."/>
            <person name="Cuomo C."/>
            <person name="Young S.K."/>
            <person name="Zeng Q."/>
            <person name="Gargeya S."/>
            <person name="Alvarado L."/>
            <person name="Berlin A."/>
            <person name="Chapman S.B."/>
            <person name="Chen Z."/>
            <person name="Freedman E."/>
            <person name="Gellesch M."/>
            <person name="Goldberg J."/>
            <person name="Griggs A."/>
            <person name="Gujja S."/>
            <person name="Heilman E."/>
            <person name="Heiman D."/>
            <person name="Howarth C."/>
            <person name="Mehta T."/>
            <person name="Neiman D."/>
            <person name="Pearson M."/>
            <person name="Roberts A."/>
            <person name="Saif S."/>
            <person name="Shea T."/>
            <person name="Shenoy N."/>
            <person name="Sisk P."/>
            <person name="Stolte C."/>
            <person name="Sykes S."/>
            <person name="White J."/>
            <person name="Yandava C."/>
            <person name="Burger G."/>
            <person name="Gray M.W."/>
            <person name="Holland P.W.H."/>
            <person name="King N."/>
            <person name="Lang F.B.F."/>
            <person name="Roger A.J."/>
            <person name="Ruiz-Trillo I."/>
            <person name="Haas B."/>
            <person name="Nusbaum C."/>
            <person name="Birren B."/>
        </authorList>
    </citation>
    <scope>NUCLEOTIDE SEQUENCE [LARGE SCALE GENOMIC DNA]</scope>
    <source>
        <strain evidence="2 3">JP610</strain>
    </source>
</reference>
<evidence type="ECO:0000313" key="2">
    <source>
        <dbReference type="EMBL" id="KNC71833.1"/>
    </source>
</evidence>
<accession>A0A0L0F6Q2</accession>
<dbReference type="AlphaFoldDB" id="A0A0L0F6Q2"/>
<gene>
    <name evidence="2" type="ORF">SARC_15624</name>
</gene>
<name>A0A0L0F6Q2_9EUKA</name>